<feature type="compositionally biased region" description="Polar residues" evidence="1">
    <location>
        <begin position="69"/>
        <end position="81"/>
    </location>
</feature>
<proteinExistence type="predicted"/>
<accession>A0ABT3RDR4</accession>
<protein>
    <submittedName>
        <fullName evidence="3">Uncharacterized protein</fullName>
    </submittedName>
</protein>
<sequence length="81" mass="9325">MKDRTIEKMLYKIAALLAVIGIVLRMLLPSENYLGLYLILAGHILGVAGIFMYMKHTNEMEHEQRAMQEPQNSYRKSNSAR</sequence>
<evidence type="ECO:0000313" key="3">
    <source>
        <dbReference type="EMBL" id="MCX2739566.1"/>
    </source>
</evidence>
<keyword evidence="4" id="KW-1185">Reference proteome</keyword>
<dbReference type="Proteomes" id="UP001207228">
    <property type="component" value="Unassembled WGS sequence"/>
</dbReference>
<feature type="region of interest" description="Disordered" evidence="1">
    <location>
        <begin position="62"/>
        <end position="81"/>
    </location>
</feature>
<comment type="caution">
    <text evidence="3">The sequence shown here is derived from an EMBL/GenBank/DDBJ whole genome shotgun (WGS) entry which is preliminary data.</text>
</comment>
<feature type="transmembrane region" description="Helical" evidence="2">
    <location>
        <begin position="9"/>
        <end position="28"/>
    </location>
</feature>
<evidence type="ECO:0000256" key="2">
    <source>
        <dbReference type="SAM" id="Phobius"/>
    </source>
</evidence>
<keyword evidence="2" id="KW-0812">Transmembrane</keyword>
<dbReference type="EMBL" id="JAPFQO010000003">
    <property type="protein sequence ID" value="MCX2739566.1"/>
    <property type="molecule type" value="Genomic_DNA"/>
</dbReference>
<keyword evidence="2" id="KW-0472">Membrane</keyword>
<feature type="transmembrane region" description="Helical" evidence="2">
    <location>
        <begin position="34"/>
        <end position="54"/>
    </location>
</feature>
<name>A0ABT3RDR4_9BACT</name>
<gene>
    <name evidence="3" type="ORF">OO017_06385</name>
</gene>
<reference evidence="3 4" key="1">
    <citation type="submission" date="2022-11" db="EMBL/GenBank/DDBJ databases">
        <title>The characterization of three novel Bacteroidetes species and genomic analysis of their roles in tidal elemental geochemical cycles.</title>
        <authorList>
            <person name="Ma K.-J."/>
        </authorList>
    </citation>
    <scope>NUCLEOTIDE SEQUENCE [LARGE SCALE GENOMIC DNA]</scope>
    <source>
        <strain evidence="3 4">M82</strain>
    </source>
</reference>
<keyword evidence="2" id="KW-1133">Transmembrane helix</keyword>
<organism evidence="3 4">
    <name type="scientific">Pontibacter anaerobius</name>
    <dbReference type="NCBI Taxonomy" id="2993940"/>
    <lineage>
        <taxon>Bacteria</taxon>
        <taxon>Pseudomonadati</taxon>
        <taxon>Bacteroidota</taxon>
        <taxon>Cytophagia</taxon>
        <taxon>Cytophagales</taxon>
        <taxon>Hymenobacteraceae</taxon>
        <taxon>Pontibacter</taxon>
    </lineage>
</organism>
<evidence type="ECO:0000256" key="1">
    <source>
        <dbReference type="SAM" id="MobiDB-lite"/>
    </source>
</evidence>
<evidence type="ECO:0000313" key="4">
    <source>
        <dbReference type="Proteomes" id="UP001207228"/>
    </source>
</evidence>
<dbReference type="RefSeq" id="WP_266051629.1">
    <property type="nucleotide sequence ID" value="NZ_JAPFQO010000003.1"/>
</dbReference>